<evidence type="ECO:0000259" key="8">
    <source>
        <dbReference type="PROSITE" id="PS50109"/>
    </source>
</evidence>
<feature type="domain" description="Histidine kinase" evidence="8">
    <location>
        <begin position="1547"/>
        <end position="1803"/>
    </location>
</feature>
<keyword evidence="3" id="KW-0597">Phosphoprotein</keyword>
<dbReference type="Gene3D" id="1.10.287.130">
    <property type="match status" value="1"/>
</dbReference>
<dbReference type="InterPro" id="IPR003661">
    <property type="entry name" value="HisK_dim/P_dom"/>
</dbReference>
<dbReference type="Gene3D" id="3.30.450.40">
    <property type="match status" value="1"/>
</dbReference>
<comment type="caution">
    <text evidence="9">The sequence shown here is derived from an EMBL/GenBank/DDBJ whole genome shotgun (WGS) entry which is preliminary data.</text>
</comment>
<name>A0A928VUZ3_9CYAN</name>
<dbReference type="PROSITE" id="PS50109">
    <property type="entry name" value="HIS_KIN"/>
    <property type="match status" value="1"/>
</dbReference>
<dbReference type="Gene3D" id="3.30.565.10">
    <property type="entry name" value="Histidine kinase-like ATPase, C-terminal domain"/>
    <property type="match status" value="1"/>
</dbReference>
<evidence type="ECO:0000313" key="9">
    <source>
        <dbReference type="EMBL" id="MBE9039783.1"/>
    </source>
</evidence>
<dbReference type="PANTHER" id="PTHR43642:SF1">
    <property type="entry name" value="HYBRID SIGNAL TRANSDUCTION HISTIDINE KINASE G"/>
    <property type="match status" value="1"/>
</dbReference>
<dbReference type="SUPFAM" id="SSF47384">
    <property type="entry name" value="Homodimeric domain of signal transducing histidine kinase"/>
    <property type="match status" value="1"/>
</dbReference>
<feature type="domain" description="Protein kinase" evidence="7">
    <location>
        <begin position="7"/>
        <end position="268"/>
    </location>
</feature>
<dbReference type="SMART" id="SM00220">
    <property type="entry name" value="S_TKc"/>
    <property type="match status" value="1"/>
</dbReference>
<dbReference type="PROSITE" id="PS50011">
    <property type="entry name" value="PROTEIN_KINASE_DOM"/>
    <property type="match status" value="1"/>
</dbReference>
<sequence>MTTLSGYHLGETLYQGTRTLVYRATHTAQNKPVVIKFLRNEYPTFSELVQFRNQYTVTKNLDEPGIVKPLALETYGNGYALVMPDTGYISLGEWKEEQLAIADFLNIAIQLAEILHGLYQNRVIHKDIKPANVLIHPETKQVKLIDFSISSLLPKETQEISNPNVLEGTLAYISPEQTGRMNRGIDYRTDFYSLGVTFYELLTVELPFQCDDPMELVHCHIAKMPVGLEHREEIPQVLASIVMKLMAKNAEDRYQSALGLKQDLEKCLFQWKETGKIEPFKLGERDICDRFMIPEKLYGREAEVETLLSAFDRVAAGNTEMMLVTGLSGIGKTAVVNEVHKPIVRQRGYFIKGKFDQFNRNIPFSAFVQAFRDLMGQLLSESETQLQQWQAKIQAALGENGQVIVDVVPELERIIGKQPPVLELSGSAAQNRFNLLFGKFVRVFATKDHPLVIFLDDLQWADSASLNLMQLLMEATDTSYLLSIGAYRDNEVFPAHPLMLTLDKIIKAGGLLDTICLQPLSPKDLNRLVADSLICSESLALPLTELISQKTKGNPFFAVQFLKGLYEEQLITFDWQVGSWQCDMSRVTQLSLTDDVVEFMMTQLQKLPVATQEILKLAACIGNRFDLETLAIVSDRSSEDVATVLWQALQEGLVLPKNEVYKFYQSQSNDRQSSIFDDRLLTYQFLHDRVQQAAYSLIQSDRKKSTHLKIGQRLLDNTPEEKLNEKIFEIVNQLNVGVESNDRTFDRDRLVQLNLMAGRQAKETTAYKAAANYLAVARSFIPASSWDERYSLTLSLYRESAISAYLCADFEEMEKFIDIVENYARTLLDAIPVYEVRMQAGMAQNKLPEAIKTGRDVLSKLGIEFPEQPSPPDIEATLSHLFSKLDRRNPLSFIELPFMTDPASLASMRILKSLAPCAYQAMPMLLPLVVMKQVELSIDRGNSALSPLGYAYFALILCGVVGDIETGYKFGQLALKLLDLLDAKEIKAGTIFVVNADAKPYREAVKDTLQPLQSVYTIGLETGDFEFAALATYIYSYHAYLAGESLPDLSREIENYNQNLSRLKQQTVLNFNQILLQSISNLMGLESESCQLRGAIYNDTEMLPVHREANDATAIYYVYFNKMILGYLLGETQQAVENAAETEKYLHGVTANLVVPLFYFYDSLIALVNVKDLTGDRREKAIDKVKSNQEKMQNWANYAPMNFQHKYDLVEAEKSRVLGNKLEAIELYDLAIVGARINEYLQEVALANELAAKFYLDWGKEQIAQTYMVEAYYGYARWGAKAKTDHLNATYPQLLAPIFQQPTPPLSLNAKTTLTSHQTLRTSTSANTSLLDISAAIRASQALSGEIELEALLSKLMQIVLENAGADKGALILNNAGTWEVVTQCIGETCELFTTPLEVAESLPASIIRVVQRTRKSVILNQVEKDIRFASDTYLIRQQPKSLFCTPILSQGQLIGILYLENNPTTGVFTTERVEVLNLLCSQAAISIENARLYERSQNYAKTLEGTVQELQQTQQQLQSSFEDLKQAQLQMVQSEKMSALGNLVAGVAHEINNPVGFIGGNLQPARDYVQDLLGLIDLYQEKLPNPDEELEEEIEAIDLDFLREDLPKLIDSMKLGVDRIGHISTSLRTFSRTDKEYQVPFNLHDGIDSTLLILKHRLKVNEHRPAIEIVKEYGDIPEVQCFPGQLNQVFMNLIANAIDALDEGNRGRSFEEIAANPNQITIQTDILEDRVTIRISDNGVGMPEDIKQRIFEQGFTTKGVGKGTGLGMAIARQIVEEKHGGTISCTSEPGIGTEFSIALPIG</sequence>
<dbReference type="InterPro" id="IPR011009">
    <property type="entry name" value="Kinase-like_dom_sf"/>
</dbReference>
<evidence type="ECO:0000313" key="10">
    <source>
        <dbReference type="Proteomes" id="UP000621799"/>
    </source>
</evidence>
<dbReference type="Gene3D" id="1.10.510.10">
    <property type="entry name" value="Transferase(Phosphotransferase) domain 1"/>
    <property type="match status" value="1"/>
</dbReference>
<reference evidence="9" key="1">
    <citation type="submission" date="2020-10" db="EMBL/GenBank/DDBJ databases">
        <authorList>
            <person name="Castelo-Branco R."/>
            <person name="Eusebio N."/>
            <person name="Adriana R."/>
            <person name="Vieira A."/>
            <person name="Brugerolle De Fraissinette N."/>
            <person name="Rezende De Castro R."/>
            <person name="Schneider M.P."/>
            <person name="Vasconcelos V."/>
            <person name="Leao P.N."/>
        </authorList>
    </citation>
    <scope>NUCLEOTIDE SEQUENCE</scope>
    <source>
        <strain evidence="9">LEGE 11467</strain>
    </source>
</reference>
<dbReference type="Proteomes" id="UP000621799">
    <property type="component" value="Unassembled WGS sequence"/>
</dbReference>
<dbReference type="GO" id="GO:0005524">
    <property type="term" value="F:ATP binding"/>
    <property type="evidence" value="ECO:0007669"/>
    <property type="project" value="InterPro"/>
</dbReference>
<dbReference type="SUPFAM" id="SSF52540">
    <property type="entry name" value="P-loop containing nucleoside triphosphate hydrolases"/>
    <property type="match status" value="1"/>
</dbReference>
<dbReference type="InterPro" id="IPR053159">
    <property type="entry name" value="Hybrid_Histidine_Kinase"/>
</dbReference>
<evidence type="ECO:0000256" key="4">
    <source>
        <dbReference type="ARBA" id="ARBA00022777"/>
    </source>
</evidence>
<dbReference type="PROSITE" id="PS00108">
    <property type="entry name" value="PROTEIN_KINASE_ST"/>
    <property type="match status" value="1"/>
</dbReference>
<dbReference type="EMBL" id="JADEXN010000032">
    <property type="protein sequence ID" value="MBE9039783.1"/>
    <property type="molecule type" value="Genomic_DNA"/>
</dbReference>
<keyword evidence="4" id="KW-0808">Transferase</keyword>
<dbReference type="InterPro" id="IPR041664">
    <property type="entry name" value="AAA_16"/>
</dbReference>
<dbReference type="InterPro" id="IPR004358">
    <property type="entry name" value="Sig_transdc_His_kin-like_C"/>
</dbReference>
<dbReference type="CDD" id="cd14014">
    <property type="entry name" value="STKc_PknB_like"/>
    <property type="match status" value="1"/>
</dbReference>
<dbReference type="PANTHER" id="PTHR43642">
    <property type="entry name" value="HYBRID SIGNAL TRANSDUCTION HISTIDINE KINASE G"/>
    <property type="match status" value="1"/>
</dbReference>
<dbReference type="Gene3D" id="3.40.50.300">
    <property type="entry name" value="P-loop containing nucleotide triphosphate hydrolases"/>
    <property type="match status" value="1"/>
</dbReference>
<keyword evidence="6" id="KW-0175">Coiled coil</keyword>
<evidence type="ECO:0000256" key="2">
    <source>
        <dbReference type="ARBA" id="ARBA00012438"/>
    </source>
</evidence>
<dbReference type="Pfam" id="PF02518">
    <property type="entry name" value="HATPase_c"/>
    <property type="match status" value="1"/>
</dbReference>
<dbReference type="InterPro" id="IPR008271">
    <property type="entry name" value="Ser/Thr_kinase_AS"/>
</dbReference>
<dbReference type="RefSeq" id="WP_264320046.1">
    <property type="nucleotide sequence ID" value="NZ_JADEXN010000032.1"/>
</dbReference>
<dbReference type="Pfam" id="PF00069">
    <property type="entry name" value="Pkinase"/>
    <property type="match status" value="1"/>
</dbReference>
<dbReference type="SUPFAM" id="SSF55874">
    <property type="entry name" value="ATPase domain of HSP90 chaperone/DNA topoisomerase II/histidine kinase"/>
    <property type="match status" value="1"/>
</dbReference>
<evidence type="ECO:0000256" key="6">
    <source>
        <dbReference type="SAM" id="Coils"/>
    </source>
</evidence>
<keyword evidence="10" id="KW-1185">Reference proteome</keyword>
<dbReference type="EC" id="2.7.13.3" evidence="2"/>
<evidence type="ECO:0000256" key="1">
    <source>
        <dbReference type="ARBA" id="ARBA00000085"/>
    </source>
</evidence>
<dbReference type="InterPro" id="IPR000719">
    <property type="entry name" value="Prot_kinase_dom"/>
</dbReference>
<comment type="catalytic activity">
    <reaction evidence="1">
        <text>ATP + protein L-histidine = ADP + protein N-phospho-L-histidine.</text>
        <dbReference type="EC" id="2.7.13.3"/>
    </reaction>
</comment>
<dbReference type="SUPFAM" id="SSF56112">
    <property type="entry name" value="Protein kinase-like (PK-like)"/>
    <property type="match status" value="1"/>
</dbReference>
<dbReference type="GO" id="GO:0000155">
    <property type="term" value="F:phosphorelay sensor kinase activity"/>
    <property type="evidence" value="ECO:0007669"/>
    <property type="project" value="InterPro"/>
</dbReference>
<evidence type="ECO:0000256" key="3">
    <source>
        <dbReference type="ARBA" id="ARBA00022553"/>
    </source>
</evidence>
<protein>
    <recommendedName>
        <fullName evidence="2">histidine kinase</fullName>
        <ecNumber evidence="2">2.7.13.3</ecNumber>
    </recommendedName>
</protein>
<dbReference type="CDD" id="cd00082">
    <property type="entry name" value="HisKA"/>
    <property type="match status" value="1"/>
</dbReference>
<dbReference type="Pfam" id="PF01590">
    <property type="entry name" value="GAF"/>
    <property type="match status" value="1"/>
</dbReference>
<dbReference type="InterPro" id="IPR036097">
    <property type="entry name" value="HisK_dim/P_sf"/>
</dbReference>
<dbReference type="SMART" id="SM00065">
    <property type="entry name" value="GAF"/>
    <property type="match status" value="1"/>
</dbReference>
<dbReference type="SMART" id="SM00387">
    <property type="entry name" value="HATPase_c"/>
    <property type="match status" value="1"/>
</dbReference>
<evidence type="ECO:0000259" key="7">
    <source>
        <dbReference type="PROSITE" id="PS50011"/>
    </source>
</evidence>
<feature type="coiled-coil region" evidence="6">
    <location>
        <begin position="1494"/>
        <end position="1531"/>
    </location>
</feature>
<dbReference type="InterPro" id="IPR029016">
    <property type="entry name" value="GAF-like_dom_sf"/>
</dbReference>
<dbReference type="Pfam" id="PF13191">
    <property type="entry name" value="AAA_16"/>
    <property type="match status" value="1"/>
</dbReference>
<dbReference type="PRINTS" id="PR00344">
    <property type="entry name" value="BCTRLSENSOR"/>
</dbReference>
<dbReference type="InterPro" id="IPR036890">
    <property type="entry name" value="HATPase_C_sf"/>
</dbReference>
<dbReference type="InterPro" id="IPR027417">
    <property type="entry name" value="P-loop_NTPase"/>
</dbReference>
<dbReference type="InterPro" id="IPR005467">
    <property type="entry name" value="His_kinase_dom"/>
</dbReference>
<keyword evidence="4" id="KW-0418">Kinase</keyword>
<keyword evidence="5" id="KW-0902">Two-component regulatory system</keyword>
<accession>A0A928VUZ3</accession>
<dbReference type="SUPFAM" id="SSF55781">
    <property type="entry name" value="GAF domain-like"/>
    <property type="match status" value="1"/>
</dbReference>
<dbReference type="Gene3D" id="3.30.200.20">
    <property type="entry name" value="Phosphorylase Kinase, domain 1"/>
    <property type="match status" value="1"/>
</dbReference>
<organism evidence="9 10">
    <name type="scientific">Zarconia navalis LEGE 11467</name>
    <dbReference type="NCBI Taxonomy" id="1828826"/>
    <lineage>
        <taxon>Bacteria</taxon>
        <taxon>Bacillati</taxon>
        <taxon>Cyanobacteriota</taxon>
        <taxon>Cyanophyceae</taxon>
        <taxon>Oscillatoriophycideae</taxon>
        <taxon>Oscillatoriales</taxon>
        <taxon>Oscillatoriales incertae sedis</taxon>
        <taxon>Zarconia</taxon>
        <taxon>Zarconia navalis</taxon>
    </lineage>
</organism>
<dbReference type="InterPro" id="IPR003018">
    <property type="entry name" value="GAF"/>
</dbReference>
<gene>
    <name evidence="9" type="ORF">IQ235_03115</name>
</gene>
<evidence type="ECO:0000256" key="5">
    <source>
        <dbReference type="ARBA" id="ARBA00023012"/>
    </source>
</evidence>
<proteinExistence type="predicted"/>
<dbReference type="InterPro" id="IPR003594">
    <property type="entry name" value="HATPase_dom"/>
</dbReference>